<accession>A0ABQ8MV44</accession>
<evidence type="ECO:0000313" key="2">
    <source>
        <dbReference type="Proteomes" id="UP000830375"/>
    </source>
</evidence>
<reference evidence="1 2" key="1">
    <citation type="submission" date="2022-01" db="EMBL/GenBank/DDBJ databases">
        <title>A high-quality chromosome-level genome assembly of rohu carp, Labeo rohita.</title>
        <authorList>
            <person name="Arick M.A. II"/>
            <person name="Hsu C.-Y."/>
            <person name="Magbanua Z."/>
            <person name="Pechanova O."/>
            <person name="Grover C."/>
            <person name="Miller E."/>
            <person name="Thrash A."/>
            <person name="Ezzel L."/>
            <person name="Alam S."/>
            <person name="Benzie J."/>
            <person name="Hamilton M."/>
            <person name="Karsi A."/>
            <person name="Lawrence M.L."/>
            <person name="Peterson D.G."/>
        </authorList>
    </citation>
    <scope>NUCLEOTIDE SEQUENCE [LARGE SCALE GENOMIC DNA]</scope>
    <source>
        <strain evidence="2">BAU-BD-2019</strain>
        <tissue evidence="1">Blood</tissue>
    </source>
</reference>
<organism evidence="1 2">
    <name type="scientific">Labeo rohita</name>
    <name type="common">Indian major carp</name>
    <name type="synonym">Cyprinus rohita</name>
    <dbReference type="NCBI Taxonomy" id="84645"/>
    <lineage>
        <taxon>Eukaryota</taxon>
        <taxon>Metazoa</taxon>
        <taxon>Chordata</taxon>
        <taxon>Craniata</taxon>
        <taxon>Vertebrata</taxon>
        <taxon>Euteleostomi</taxon>
        <taxon>Actinopterygii</taxon>
        <taxon>Neopterygii</taxon>
        <taxon>Teleostei</taxon>
        <taxon>Ostariophysi</taxon>
        <taxon>Cypriniformes</taxon>
        <taxon>Cyprinidae</taxon>
        <taxon>Labeoninae</taxon>
        <taxon>Labeonini</taxon>
        <taxon>Labeo</taxon>
    </lineage>
</organism>
<name>A0ABQ8MV44_LABRO</name>
<dbReference type="GO" id="GO:0016874">
    <property type="term" value="F:ligase activity"/>
    <property type="evidence" value="ECO:0007669"/>
    <property type="project" value="UniProtKB-KW"/>
</dbReference>
<comment type="caution">
    <text evidence="1">The sequence shown here is derived from an EMBL/GenBank/DDBJ whole genome shotgun (WGS) entry which is preliminary data.</text>
</comment>
<gene>
    <name evidence="1" type="ORF">H4Q32_010621</name>
</gene>
<keyword evidence="1" id="KW-0436">Ligase</keyword>
<proteinExistence type="predicted"/>
<dbReference type="EMBL" id="JACTAM010000003">
    <property type="protein sequence ID" value="KAI2666695.1"/>
    <property type="molecule type" value="Genomic_DNA"/>
</dbReference>
<dbReference type="Proteomes" id="UP000830375">
    <property type="component" value="Unassembled WGS sequence"/>
</dbReference>
<keyword evidence="2" id="KW-1185">Reference proteome</keyword>
<sequence length="110" mass="11997">MQHPSILAKCLCPIPPLESGTPPPQGDLLLCQSCGPLEGPWTVSDRLRSGNDLKKEGGHNLDWGALCEGRLAFGSWSSLEWPLHINCIKIMAVFITLKALFPALKEHALI</sequence>
<evidence type="ECO:0000313" key="1">
    <source>
        <dbReference type="EMBL" id="KAI2666695.1"/>
    </source>
</evidence>
<protein>
    <submittedName>
        <fullName evidence="1">Alanine--tRNA ligase</fullName>
    </submittedName>
</protein>